<feature type="transmembrane region" description="Helical" evidence="1">
    <location>
        <begin position="37"/>
        <end position="56"/>
    </location>
</feature>
<feature type="transmembrane region" description="Helical" evidence="1">
    <location>
        <begin position="101"/>
        <end position="119"/>
    </location>
</feature>
<reference evidence="2 3" key="2">
    <citation type="submission" date="2019-01" db="EMBL/GenBank/DDBJ databases">
        <authorList>
            <person name="Li Y."/>
        </authorList>
    </citation>
    <scope>NUCLEOTIDE SEQUENCE [LARGE SCALE GENOMIC DNA]</scope>
    <source>
        <strain evidence="2 3">SK2B-1</strain>
    </source>
</reference>
<comment type="caution">
    <text evidence="2">The sequence shown here is derived from an EMBL/GenBank/DDBJ whole genome shotgun (WGS) entry which is preliminary data.</text>
</comment>
<organism evidence="2 3">
    <name type="scientific">Paenirhodobacter populi</name>
    <dbReference type="NCBI Taxonomy" id="2306993"/>
    <lineage>
        <taxon>Bacteria</taxon>
        <taxon>Pseudomonadati</taxon>
        <taxon>Pseudomonadota</taxon>
        <taxon>Alphaproteobacteria</taxon>
        <taxon>Rhodobacterales</taxon>
        <taxon>Rhodobacter group</taxon>
        <taxon>Paenirhodobacter</taxon>
    </lineage>
</organism>
<dbReference type="SUPFAM" id="SSF103473">
    <property type="entry name" value="MFS general substrate transporter"/>
    <property type="match status" value="1"/>
</dbReference>
<keyword evidence="1" id="KW-1133">Transmembrane helix</keyword>
<feature type="transmembrane region" description="Helical" evidence="1">
    <location>
        <begin position="68"/>
        <end position="89"/>
    </location>
</feature>
<reference evidence="2 3" key="1">
    <citation type="submission" date="2019-01" db="EMBL/GenBank/DDBJ databases">
        <title>Sinorhodobacter populi sp. nov. isolated from the symptomatic bark tissue of Populus euramericana canker.</title>
        <authorList>
            <person name="Xu G."/>
        </authorList>
    </citation>
    <scope>NUCLEOTIDE SEQUENCE [LARGE SCALE GENOMIC DNA]</scope>
    <source>
        <strain evidence="2 3">SK2B-1</strain>
    </source>
</reference>
<keyword evidence="1" id="KW-0812">Transmembrane</keyword>
<gene>
    <name evidence="2" type="ORF">D2T30_11180</name>
</gene>
<sequence>MADDRMRKAQFLTFVSVVWAAVSITLATLDFGMAHSSLIMLMALWGGLSSALYSTCVADACEKVGPDAVIPVMSTLLIAWSIGAGLGPLMAMQGESVREMFALASVATLLFAAFATCATRR</sequence>
<name>A0A443JIN3_9RHOB</name>
<protein>
    <recommendedName>
        <fullName evidence="4">MFS transporter</fullName>
    </recommendedName>
</protein>
<dbReference type="EMBL" id="SAUZ01000012">
    <property type="protein sequence ID" value="RWR20449.1"/>
    <property type="molecule type" value="Genomic_DNA"/>
</dbReference>
<evidence type="ECO:0000313" key="3">
    <source>
        <dbReference type="Proteomes" id="UP000284476"/>
    </source>
</evidence>
<dbReference type="InterPro" id="IPR036259">
    <property type="entry name" value="MFS_trans_sf"/>
</dbReference>
<dbReference type="AlphaFoldDB" id="A0A443JIN3"/>
<evidence type="ECO:0000256" key="1">
    <source>
        <dbReference type="SAM" id="Phobius"/>
    </source>
</evidence>
<evidence type="ECO:0008006" key="4">
    <source>
        <dbReference type="Google" id="ProtNLM"/>
    </source>
</evidence>
<proteinExistence type="predicted"/>
<dbReference type="Proteomes" id="UP000284476">
    <property type="component" value="Unassembled WGS sequence"/>
</dbReference>
<dbReference type="Gene3D" id="1.20.1250.20">
    <property type="entry name" value="MFS general substrate transporter like domains"/>
    <property type="match status" value="1"/>
</dbReference>
<dbReference type="RefSeq" id="WP_128208932.1">
    <property type="nucleotide sequence ID" value="NZ_JBHRSO010000019.1"/>
</dbReference>
<keyword evidence="1" id="KW-0472">Membrane</keyword>
<accession>A0A443JIN3</accession>
<evidence type="ECO:0000313" key="2">
    <source>
        <dbReference type="EMBL" id="RWR20449.1"/>
    </source>
</evidence>